<keyword evidence="2" id="KW-0238">DNA-binding</keyword>
<accession>A0ABW5RZ59</accession>
<dbReference type="RefSeq" id="WP_253065627.1">
    <property type="nucleotide sequence ID" value="NZ_JAMXWM010000054.1"/>
</dbReference>
<reference evidence="6" key="1">
    <citation type="journal article" date="2019" name="Int. J. Syst. Evol. Microbiol.">
        <title>The Global Catalogue of Microorganisms (GCM) 10K type strain sequencing project: providing services to taxonomists for standard genome sequencing and annotation.</title>
        <authorList>
            <consortium name="The Broad Institute Genomics Platform"/>
            <consortium name="The Broad Institute Genome Sequencing Center for Infectious Disease"/>
            <person name="Wu L."/>
            <person name="Ma J."/>
        </authorList>
    </citation>
    <scope>NUCLEOTIDE SEQUENCE [LARGE SCALE GENOMIC DNA]</scope>
    <source>
        <strain evidence="6">TISTR 2466</strain>
    </source>
</reference>
<dbReference type="InterPro" id="IPR002104">
    <property type="entry name" value="Integrase_catalytic"/>
</dbReference>
<organism evidence="5 6">
    <name type="scientific">Sporolactobacillus shoreicorticis</name>
    <dbReference type="NCBI Taxonomy" id="1923877"/>
    <lineage>
        <taxon>Bacteria</taxon>
        <taxon>Bacillati</taxon>
        <taxon>Bacillota</taxon>
        <taxon>Bacilli</taxon>
        <taxon>Bacillales</taxon>
        <taxon>Sporolactobacillaceae</taxon>
        <taxon>Sporolactobacillus</taxon>
    </lineage>
</organism>
<evidence type="ECO:0000256" key="2">
    <source>
        <dbReference type="ARBA" id="ARBA00023125"/>
    </source>
</evidence>
<dbReference type="Pfam" id="PF00589">
    <property type="entry name" value="Phage_integrase"/>
    <property type="match status" value="1"/>
</dbReference>
<proteinExistence type="inferred from homology"/>
<gene>
    <name evidence="5" type="ORF">ACFSUE_02985</name>
</gene>
<dbReference type="InterPro" id="IPR011010">
    <property type="entry name" value="DNA_brk_join_enz"/>
</dbReference>
<evidence type="ECO:0000259" key="4">
    <source>
        <dbReference type="PROSITE" id="PS51898"/>
    </source>
</evidence>
<evidence type="ECO:0000313" key="6">
    <source>
        <dbReference type="Proteomes" id="UP001597399"/>
    </source>
</evidence>
<keyword evidence="6" id="KW-1185">Reference proteome</keyword>
<sequence>MSRKRKNDSYFVDHYDDWIETYKVGAIREVTLNKYYMTAKTLRRIVPDLKISELDRLVYQNILNEYAITHEKQTTMDFHHQVKACISDLFHDGLIERDPTYRAIIKGKPAKPKKMKFLQADELKKLVRSLDLGTEINMDWFTLVVAKTGLRFAEALALTPKDFDFKNNTLSISKTWEYKLTSGQFAPTKNESSVRTIAIDWQLVGQFGPILKDMPADEPIFIKKDANGHYKRAFNSTYNNFLARKCKEAGVTEITFHGLRHTHASVLLSAGITVQSISKRLGHSNVTTTQEVYMHIIDELAQKDNQIMIGTLTSIA</sequence>
<dbReference type="Proteomes" id="UP001597399">
    <property type="component" value="Unassembled WGS sequence"/>
</dbReference>
<dbReference type="PANTHER" id="PTHR30349:SF64">
    <property type="entry name" value="PROPHAGE INTEGRASE INTD-RELATED"/>
    <property type="match status" value="1"/>
</dbReference>
<comment type="similarity">
    <text evidence="1">Belongs to the 'phage' integrase family.</text>
</comment>
<protein>
    <submittedName>
        <fullName evidence="5">Site-specific integrase</fullName>
    </submittedName>
</protein>
<comment type="caution">
    <text evidence="5">The sequence shown here is derived from an EMBL/GenBank/DDBJ whole genome shotgun (WGS) entry which is preliminary data.</text>
</comment>
<keyword evidence="3" id="KW-0233">DNA recombination</keyword>
<dbReference type="EMBL" id="JBHUMQ010000004">
    <property type="protein sequence ID" value="MFD2692611.1"/>
    <property type="molecule type" value="Genomic_DNA"/>
</dbReference>
<feature type="domain" description="Tyr recombinase" evidence="4">
    <location>
        <begin position="113"/>
        <end position="307"/>
    </location>
</feature>
<dbReference type="PANTHER" id="PTHR30349">
    <property type="entry name" value="PHAGE INTEGRASE-RELATED"/>
    <property type="match status" value="1"/>
</dbReference>
<evidence type="ECO:0000256" key="3">
    <source>
        <dbReference type="ARBA" id="ARBA00023172"/>
    </source>
</evidence>
<dbReference type="PROSITE" id="PS51898">
    <property type="entry name" value="TYR_RECOMBINASE"/>
    <property type="match status" value="1"/>
</dbReference>
<dbReference type="InterPro" id="IPR013762">
    <property type="entry name" value="Integrase-like_cat_sf"/>
</dbReference>
<dbReference type="SUPFAM" id="SSF56349">
    <property type="entry name" value="DNA breaking-rejoining enzymes"/>
    <property type="match status" value="1"/>
</dbReference>
<dbReference type="InterPro" id="IPR050090">
    <property type="entry name" value="Tyrosine_recombinase_XerCD"/>
</dbReference>
<dbReference type="CDD" id="cd01189">
    <property type="entry name" value="INT_ICEBs1_C_like"/>
    <property type="match status" value="1"/>
</dbReference>
<evidence type="ECO:0000313" key="5">
    <source>
        <dbReference type="EMBL" id="MFD2692611.1"/>
    </source>
</evidence>
<dbReference type="Gene3D" id="1.10.443.10">
    <property type="entry name" value="Intergrase catalytic core"/>
    <property type="match status" value="1"/>
</dbReference>
<evidence type="ECO:0000256" key="1">
    <source>
        <dbReference type="ARBA" id="ARBA00008857"/>
    </source>
</evidence>
<dbReference type="InterPro" id="IPR010998">
    <property type="entry name" value="Integrase_recombinase_N"/>
</dbReference>
<name>A0ABW5RZ59_9BACL</name>
<dbReference type="Gene3D" id="1.10.150.130">
    <property type="match status" value="1"/>
</dbReference>